<feature type="region of interest" description="Disordered" evidence="1">
    <location>
        <begin position="1"/>
        <end position="23"/>
    </location>
</feature>
<dbReference type="EMBL" id="BMRE01000055">
    <property type="protein sequence ID" value="GGU74229.1"/>
    <property type="molecule type" value="Genomic_DNA"/>
</dbReference>
<protein>
    <submittedName>
        <fullName evidence="2">Uncharacterized protein</fullName>
    </submittedName>
</protein>
<organism evidence="2 3">
    <name type="scientific">Lentzea flava</name>
    <dbReference type="NCBI Taxonomy" id="103732"/>
    <lineage>
        <taxon>Bacteria</taxon>
        <taxon>Bacillati</taxon>
        <taxon>Actinomycetota</taxon>
        <taxon>Actinomycetes</taxon>
        <taxon>Pseudonocardiales</taxon>
        <taxon>Pseudonocardiaceae</taxon>
        <taxon>Lentzea</taxon>
    </lineage>
</organism>
<keyword evidence="3" id="KW-1185">Reference proteome</keyword>
<gene>
    <name evidence="2" type="ORF">GCM10010178_77050</name>
</gene>
<evidence type="ECO:0000313" key="3">
    <source>
        <dbReference type="Proteomes" id="UP000649573"/>
    </source>
</evidence>
<evidence type="ECO:0000256" key="1">
    <source>
        <dbReference type="SAM" id="MobiDB-lite"/>
    </source>
</evidence>
<feature type="compositionally biased region" description="Gly residues" evidence="1">
    <location>
        <begin position="14"/>
        <end position="23"/>
    </location>
</feature>
<proteinExistence type="predicted"/>
<dbReference type="Proteomes" id="UP000649573">
    <property type="component" value="Unassembled WGS sequence"/>
</dbReference>
<sequence length="110" mass="10475">MAFATTAITSSAQGCGGPGGGGGGVVCVGEGGGVVDEDDGTAVSDMLGGGLEDDAAAALVGTAGWSSDPKSPTIQITSSSVTSAAPIAAMRRRQYTVDGSGPVGSITARR</sequence>
<comment type="caution">
    <text evidence="2">The sequence shown here is derived from an EMBL/GenBank/DDBJ whole genome shotgun (WGS) entry which is preliminary data.</text>
</comment>
<reference evidence="3" key="1">
    <citation type="journal article" date="2019" name="Int. J. Syst. Evol. Microbiol.">
        <title>The Global Catalogue of Microorganisms (GCM) 10K type strain sequencing project: providing services to taxonomists for standard genome sequencing and annotation.</title>
        <authorList>
            <consortium name="The Broad Institute Genomics Platform"/>
            <consortium name="The Broad Institute Genome Sequencing Center for Infectious Disease"/>
            <person name="Wu L."/>
            <person name="Ma J."/>
        </authorList>
    </citation>
    <scope>NUCLEOTIDE SEQUENCE [LARGE SCALE GENOMIC DNA]</scope>
    <source>
        <strain evidence="3">JCM 3296</strain>
    </source>
</reference>
<accession>A0ABQ2VB25</accession>
<name>A0ABQ2VB25_9PSEU</name>
<evidence type="ECO:0000313" key="2">
    <source>
        <dbReference type="EMBL" id="GGU74229.1"/>
    </source>
</evidence>
<feature type="compositionally biased region" description="Polar residues" evidence="1">
    <location>
        <begin position="1"/>
        <end position="13"/>
    </location>
</feature>